<dbReference type="PRINTS" id="PR01217">
    <property type="entry name" value="PRICHEXTENSN"/>
</dbReference>
<evidence type="ECO:0000259" key="5">
    <source>
        <dbReference type="PROSITE" id="PS50842"/>
    </source>
</evidence>
<keyword evidence="1 4" id="KW-0732">Signal</keyword>
<keyword evidence="3" id="KW-1133">Transmembrane helix</keyword>
<feature type="compositionally biased region" description="Basic and acidic residues" evidence="2">
    <location>
        <begin position="688"/>
        <end position="701"/>
    </location>
</feature>
<keyword evidence="7" id="KW-1185">Reference proteome</keyword>
<feature type="region of interest" description="Disordered" evidence="2">
    <location>
        <begin position="221"/>
        <end position="423"/>
    </location>
</feature>
<keyword evidence="3" id="KW-0472">Membrane</keyword>
<evidence type="ECO:0000313" key="7">
    <source>
        <dbReference type="Proteomes" id="UP000294530"/>
    </source>
</evidence>
<dbReference type="OrthoDB" id="165810at2759"/>
<reference evidence="6 7" key="1">
    <citation type="journal article" date="2021" name="Genome Biol.">
        <title>AFLAP: assembly-free linkage analysis pipeline using k-mers from genome sequencing data.</title>
        <authorList>
            <person name="Fletcher K."/>
            <person name="Zhang L."/>
            <person name="Gil J."/>
            <person name="Han R."/>
            <person name="Cavanaugh K."/>
            <person name="Michelmore R."/>
        </authorList>
    </citation>
    <scope>NUCLEOTIDE SEQUENCE [LARGE SCALE GENOMIC DNA]</scope>
    <source>
        <strain evidence="6 7">SF5</strain>
    </source>
</reference>
<gene>
    <name evidence="6" type="ORF">CCR75_005084</name>
</gene>
<dbReference type="PROSITE" id="PS50842">
    <property type="entry name" value="EXPANSIN_EG45"/>
    <property type="match status" value="1"/>
</dbReference>
<dbReference type="Proteomes" id="UP000294530">
    <property type="component" value="Unassembled WGS sequence"/>
</dbReference>
<feature type="compositionally biased region" description="Polar residues" evidence="2">
    <location>
        <begin position="604"/>
        <end position="613"/>
    </location>
</feature>
<dbReference type="InterPro" id="IPR051477">
    <property type="entry name" value="Expansin_CellWall"/>
</dbReference>
<sequence length="800" mass="84392">MSLLSLVLFVALASPDTVLSTYQGYGTVYSLSTPSSGNCNFMHWPSEAVTKYAALNAAQWNETMNCGRCAQVSCTDPSCSGMPSEIVYILDQCPGCAYGDLDLSPEMFESITGQSYTKLSIEWNFVECPVSNNVQYCLKTGSSEFWVAVQPANFISGVQSMTINHQEASLVDSAYYFLIDGKGKSVADLHSMQISITGVNGEVLEETLSMAADSCTNGHSQFSSSSSVYQSTSTSTSTSFSSFSSSESTSTQVSQTIQDPSNTEVPVTDPPLPSASPIETPTMSPPTESPSSIPPTESPSIPPVTQQTEAPTTSPMTESPSIVPPTEAPLTPPMTEAPSGAPTTEAPSTNLLTDAPPSPRATQIETTPLITDISTTIPPTDAPASPATEMPSSAPITEAPTTAPLTEPPTEAPTSPSVTEMPSSAPPIEALTVAPMATPSTYLPTGALTSPSTEVSWSAPLTEAPTVALLTEMPTQATISPSLTEELSSAPLSEAPTMDPTKLPIQASNSSPATEGPSIEPLLDAPTVASFMELPTQAATSPPVTEAPSSAPQIEAPTTVPSKDSPTQAPATSPETQPLSSPPSIDVLTLSSPTLSPLFVTPATSSPIVSPSASPRPLPSNRVPITSPPSSAIPITSTSDFTALKKQRNFSRSTLKPTRHWFRTYFRTNTSKPPKVSLTPVALIPSNKKKESGFKPIDQKSTKSVQQEALSQSQTTVEPSGNSATSLSMQSQEKSSKSVHWTAAFIVFGCLALGAIVRAVVMTVRRKREFEHERKDTEESVSYLHICTPRSEAMMRNTYV</sequence>
<feature type="region of interest" description="Disordered" evidence="2">
    <location>
        <begin position="604"/>
        <end position="636"/>
    </location>
</feature>
<protein>
    <recommendedName>
        <fullName evidence="5">Expansin-like EG45 domain-containing protein</fullName>
    </recommendedName>
</protein>
<evidence type="ECO:0000256" key="2">
    <source>
        <dbReference type="SAM" id="MobiDB-lite"/>
    </source>
</evidence>
<dbReference type="PANTHER" id="PTHR31836">
    <property type="match status" value="1"/>
</dbReference>
<dbReference type="InterPro" id="IPR036908">
    <property type="entry name" value="RlpA-like_sf"/>
</dbReference>
<dbReference type="Gene3D" id="2.60.40.760">
    <property type="entry name" value="Expansin, cellulose-binding-like domain"/>
    <property type="match status" value="1"/>
</dbReference>
<feature type="chain" id="PRO_5038076488" description="Expansin-like EG45 domain-containing protein" evidence="4">
    <location>
        <begin position="21"/>
        <end position="800"/>
    </location>
</feature>
<feature type="compositionally biased region" description="Low complexity" evidence="2">
    <location>
        <begin position="366"/>
        <end position="405"/>
    </location>
</feature>
<feature type="compositionally biased region" description="Pro residues" evidence="2">
    <location>
        <begin position="322"/>
        <end position="332"/>
    </location>
</feature>
<feature type="compositionally biased region" description="Low complexity" evidence="2">
    <location>
        <begin position="624"/>
        <end position="636"/>
    </location>
</feature>
<feature type="compositionally biased region" description="Polar residues" evidence="2">
    <location>
        <begin position="537"/>
        <end position="552"/>
    </location>
</feature>
<evidence type="ECO:0000256" key="1">
    <source>
        <dbReference type="ARBA" id="ARBA00022729"/>
    </source>
</evidence>
<feature type="region of interest" description="Disordered" evidence="2">
    <location>
        <begin position="537"/>
        <end position="588"/>
    </location>
</feature>
<feature type="compositionally biased region" description="Polar residues" evidence="2">
    <location>
        <begin position="702"/>
        <end position="731"/>
    </location>
</feature>
<dbReference type="InterPro" id="IPR036749">
    <property type="entry name" value="Expansin_CBD_sf"/>
</dbReference>
<dbReference type="SUPFAM" id="SSF50685">
    <property type="entry name" value="Barwin-like endoglucanases"/>
    <property type="match status" value="1"/>
</dbReference>
<organism evidence="6 7">
    <name type="scientific">Bremia lactucae</name>
    <name type="common">Lettuce downy mildew</name>
    <dbReference type="NCBI Taxonomy" id="4779"/>
    <lineage>
        <taxon>Eukaryota</taxon>
        <taxon>Sar</taxon>
        <taxon>Stramenopiles</taxon>
        <taxon>Oomycota</taxon>
        <taxon>Peronosporomycetes</taxon>
        <taxon>Peronosporales</taxon>
        <taxon>Peronosporaceae</taxon>
        <taxon>Bremia</taxon>
    </lineage>
</organism>
<evidence type="ECO:0000256" key="4">
    <source>
        <dbReference type="SAM" id="SignalP"/>
    </source>
</evidence>
<feature type="region of interest" description="Disordered" evidence="2">
    <location>
        <begin position="688"/>
        <end position="731"/>
    </location>
</feature>
<dbReference type="NCBIfam" id="NF041144">
    <property type="entry name" value="expansin_EXLX1"/>
    <property type="match status" value="1"/>
</dbReference>
<dbReference type="KEGG" id="blac:94348838"/>
<dbReference type="InterPro" id="IPR007112">
    <property type="entry name" value="Expansin/allergen_DPBB_dom"/>
</dbReference>
<proteinExistence type="predicted"/>
<feature type="compositionally biased region" description="Polar residues" evidence="2">
    <location>
        <begin position="341"/>
        <end position="352"/>
    </location>
</feature>
<name>A0A976IMA4_BRELC</name>
<feature type="transmembrane region" description="Helical" evidence="3">
    <location>
        <begin position="739"/>
        <end position="761"/>
    </location>
</feature>
<evidence type="ECO:0000256" key="3">
    <source>
        <dbReference type="SAM" id="Phobius"/>
    </source>
</evidence>
<dbReference type="PANTHER" id="PTHR31836:SF21">
    <property type="entry name" value="EXPANSIN-LIKE PROTEIN 7"/>
    <property type="match status" value="1"/>
</dbReference>
<feature type="region of interest" description="Disordered" evidence="2">
    <location>
        <begin position="483"/>
        <end position="521"/>
    </location>
</feature>
<keyword evidence="3" id="KW-0812">Transmembrane</keyword>
<comment type="caution">
    <text evidence="6">The sequence shown here is derived from an EMBL/GenBank/DDBJ whole genome shotgun (WGS) entry which is preliminary data.</text>
</comment>
<feature type="compositionally biased region" description="Low complexity" evidence="2">
    <location>
        <begin position="221"/>
        <end position="256"/>
    </location>
</feature>
<feature type="compositionally biased region" description="Polar residues" evidence="2">
    <location>
        <begin position="559"/>
        <end position="583"/>
    </location>
</feature>
<dbReference type="Pfam" id="PF03330">
    <property type="entry name" value="DPBB_1"/>
    <property type="match status" value="1"/>
</dbReference>
<feature type="domain" description="Expansin-like EG45" evidence="5">
    <location>
        <begin position="24"/>
        <end position="133"/>
    </location>
</feature>
<feature type="compositionally biased region" description="Polar residues" evidence="2">
    <location>
        <begin position="304"/>
        <end position="320"/>
    </location>
</feature>
<dbReference type="CDD" id="cd22271">
    <property type="entry name" value="DPBB_EXP_N-like"/>
    <property type="match status" value="1"/>
</dbReference>
<dbReference type="Gene3D" id="2.40.40.10">
    <property type="entry name" value="RlpA-like domain"/>
    <property type="match status" value="1"/>
</dbReference>
<dbReference type="GeneID" id="94348838"/>
<accession>A0A976IMA4</accession>
<feature type="compositionally biased region" description="Pro residues" evidence="2">
    <location>
        <begin position="283"/>
        <end position="302"/>
    </location>
</feature>
<dbReference type="RefSeq" id="XP_067823884.1">
    <property type="nucleotide sequence ID" value="XM_067963167.1"/>
</dbReference>
<dbReference type="InterPro" id="IPR049818">
    <property type="entry name" value="Expansin_EXLX1-like"/>
</dbReference>
<dbReference type="InterPro" id="IPR009009">
    <property type="entry name" value="RlpA-like_DPBB"/>
</dbReference>
<feature type="signal peptide" evidence="4">
    <location>
        <begin position="1"/>
        <end position="20"/>
    </location>
</feature>
<evidence type="ECO:0000313" key="6">
    <source>
        <dbReference type="EMBL" id="TDH74386.1"/>
    </source>
</evidence>
<dbReference type="AlphaFoldDB" id="A0A976IMA4"/>
<dbReference type="EMBL" id="SHOA02000023">
    <property type="protein sequence ID" value="TDH74386.1"/>
    <property type="molecule type" value="Genomic_DNA"/>
</dbReference>